<reference evidence="1" key="1">
    <citation type="submission" date="2013-04" db="UniProtKB">
        <authorList>
            <consortium name="EnsemblPlants"/>
        </authorList>
    </citation>
    <scope>IDENTIFICATION</scope>
</reference>
<dbReference type="EnsemblPlants" id="OB02G39180.1">
    <property type="protein sequence ID" value="OB02G39180.1"/>
    <property type="gene ID" value="OB02G39180"/>
</dbReference>
<evidence type="ECO:0000313" key="1">
    <source>
        <dbReference type="EnsemblPlants" id="OB02G39180.1"/>
    </source>
</evidence>
<dbReference type="AlphaFoldDB" id="J3LH01"/>
<dbReference type="Proteomes" id="UP000006038">
    <property type="component" value="Unassembled WGS sequence"/>
</dbReference>
<proteinExistence type="predicted"/>
<name>J3LH01_ORYBR</name>
<dbReference type="HOGENOM" id="CLU_162271_0_0_1"/>
<keyword evidence="2" id="KW-1185">Reference proteome</keyword>
<dbReference type="OMA" id="DNHYMHA"/>
<evidence type="ECO:0000313" key="2">
    <source>
        <dbReference type="Proteomes" id="UP000006038"/>
    </source>
</evidence>
<dbReference type="Gramene" id="OB02G39180.1">
    <property type="protein sequence ID" value="OB02G39180.1"/>
    <property type="gene ID" value="OB02G39180"/>
</dbReference>
<organism evidence="1">
    <name type="scientific">Oryza brachyantha</name>
    <name type="common">malo sina</name>
    <dbReference type="NCBI Taxonomy" id="4533"/>
    <lineage>
        <taxon>Eukaryota</taxon>
        <taxon>Viridiplantae</taxon>
        <taxon>Streptophyta</taxon>
        <taxon>Embryophyta</taxon>
        <taxon>Tracheophyta</taxon>
        <taxon>Spermatophyta</taxon>
        <taxon>Magnoliopsida</taxon>
        <taxon>Liliopsida</taxon>
        <taxon>Poales</taxon>
        <taxon>Poaceae</taxon>
        <taxon>BOP clade</taxon>
        <taxon>Oryzoideae</taxon>
        <taxon>Oryzeae</taxon>
        <taxon>Oryzinae</taxon>
        <taxon>Oryza</taxon>
    </lineage>
</organism>
<sequence>MISDGKRSHYLHCKSTHFQMYHLPEKESRAICFHPLKIPASPTNIHYQLRWSGKLSTSGSCKNSETEKVLYRGIRKSGKHDTSIFWMACMDSQSIIKLDNHYMHA</sequence>
<protein>
    <submittedName>
        <fullName evidence="1">Uncharacterized protein</fullName>
    </submittedName>
</protein>
<accession>J3LH01</accession>